<sequence length="185" mass="19495">MWLCMICILCLHLFFSGGFACAAAPSDGAIGDGWTVMPAGARPAYMGIHGGTMPMSLLVYGGGASLVSFVGRTGNDFLEVLRRTDTPVPSALNATARTAQIFDGAPPQGSDTVLMAGSGVASLPVIQLGSGLERLPLSSGQLQPFGFSDKPLSIEGQVTKPATQSPAKQYRLIFKQQYFQPRRVN</sequence>
<feature type="signal peptide" evidence="1">
    <location>
        <begin position="1"/>
        <end position="22"/>
    </location>
</feature>
<organism evidence="2 3">
    <name type="scientific">Candidatus Desulfovibrio trichonymphae</name>
    <dbReference type="NCBI Taxonomy" id="1725232"/>
    <lineage>
        <taxon>Bacteria</taxon>
        <taxon>Pseudomonadati</taxon>
        <taxon>Thermodesulfobacteriota</taxon>
        <taxon>Desulfovibrionia</taxon>
        <taxon>Desulfovibrionales</taxon>
        <taxon>Desulfovibrionaceae</taxon>
        <taxon>Desulfovibrio</taxon>
    </lineage>
</organism>
<dbReference type="EMBL" id="AP017368">
    <property type="protein sequence ID" value="BAV91886.1"/>
    <property type="molecule type" value="Genomic_DNA"/>
</dbReference>
<accession>A0A1J1DXS0</accession>
<dbReference type="AlphaFoldDB" id="A0A1J1DXS0"/>
<reference evidence="2 3" key="1">
    <citation type="journal article" date="2017" name="ISME J.">
        <title>Genome of 'Ca. Desulfovibrio trichonymphae', an H2-oxidizing bacterium in a tripartite symbiotic system within a protist cell in the termite gut.</title>
        <authorList>
            <person name="Kuwahara H."/>
            <person name="Yuki M."/>
            <person name="Izawa K."/>
            <person name="Ohkuma M."/>
            <person name="Hongoh Y."/>
        </authorList>
    </citation>
    <scope>NUCLEOTIDE SEQUENCE [LARGE SCALE GENOMIC DNA]</scope>
    <source>
        <strain evidence="2 3">Rs-N31</strain>
    </source>
</reference>
<gene>
    <name evidence="2" type="ORF">RSDT_0374</name>
</gene>
<dbReference type="Proteomes" id="UP000242645">
    <property type="component" value="Chromosome"/>
</dbReference>
<dbReference type="OrthoDB" id="5459960at2"/>
<feature type="chain" id="PRO_5009618606" evidence="1">
    <location>
        <begin position="23"/>
        <end position="185"/>
    </location>
</feature>
<evidence type="ECO:0000256" key="1">
    <source>
        <dbReference type="SAM" id="SignalP"/>
    </source>
</evidence>
<name>A0A1J1DXS0_9BACT</name>
<keyword evidence="1" id="KW-0732">Signal</keyword>
<dbReference type="KEGG" id="dtr:RSDT_0374"/>
<evidence type="ECO:0000313" key="3">
    <source>
        <dbReference type="Proteomes" id="UP000242645"/>
    </source>
</evidence>
<proteinExistence type="predicted"/>
<evidence type="ECO:0000313" key="2">
    <source>
        <dbReference type="EMBL" id="BAV91886.1"/>
    </source>
</evidence>
<protein>
    <submittedName>
        <fullName evidence="2">Uncharacterized protein</fullName>
    </submittedName>
</protein>
<keyword evidence="3" id="KW-1185">Reference proteome</keyword>